<evidence type="ECO:0000313" key="2">
    <source>
        <dbReference type="EMBL" id="OHA26194.1"/>
    </source>
</evidence>
<dbReference type="Proteomes" id="UP000177565">
    <property type="component" value="Unassembled WGS sequence"/>
</dbReference>
<name>A0A1G2MR27_9BACT</name>
<sequence>MVSFKNQCIALRAHGFSLNQIVQKTKRSKTSVYFHIKKFPLSENRKQEIRLARIKRFNDYSLSIKRKSRLDRHPVIFTGWNQNTVLLISHMIFDGTINKNGCVYTNRNTVLHSQVMLGMKELYPFSPKKYESVPGVFKTAYHNVELGAYLKLKAEELIENITQMKKELRRVFLRSFFDDEGSVYFIGKRRAVRGYQHNIKILNLIKKLLTGFNINSRVGEKFNEVTITRFENIDRFAREVNFTEGVMINGNRSNSVWKKSLEKRLILKKALASYQA</sequence>
<dbReference type="SUPFAM" id="SSF55608">
    <property type="entry name" value="Homing endonucleases"/>
    <property type="match status" value="1"/>
</dbReference>
<protein>
    <recommendedName>
        <fullName evidence="1">Homing endonuclease LAGLIDADG domain-containing protein</fullName>
    </recommendedName>
</protein>
<feature type="domain" description="Homing endonuclease LAGLIDADG" evidence="1">
    <location>
        <begin position="168"/>
        <end position="240"/>
    </location>
</feature>
<comment type="caution">
    <text evidence="2">The sequence shown here is derived from an EMBL/GenBank/DDBJ whole genome shotgun (WGS) entry which is preliminary data.</text>
</comment>
<dbReference type="STRING" id="1802312.A3C06_03665"/>
<reference evidence="2 3" key="1">
    <citation type="journal article" date="2016" name="Nat. Commun.">
        <title>Thousands of microbial genomes shed light on interconnected biogeochemical processes in an aquifer system.</title>
        <authorList>
            <person name="Anantharaman K."/>
            <person name="Brown C.T."/>
            <person name="Hug L.A."/>
            <person name="Sharon I."/>
            <person name="Castelle C.J."/>
            <person name="Probst A.J."/>
            <person name="Thomas B.C."/>
            <person name="Singh A."/>
            <person name="Wilkins M.J."/>
            <person name="Karaoz U."/>
            <person name="Brodie E.L."/>
            <person name="Williams K.H."/>
            <person name="Hubbard S.S."/>
            <person name="Banfield J.F."/>
        </authorList>
    </citation>
    <scope>NUCLEOTIDE SEQUENCE [LARGE SCALE GENOMIC DNA]</scope>
</reference>
<proteinExistence type="predicted"/>
<dbReference type="Pfam" id="PF14528">
    <property type="entry name" value="LAGLIDADG_3"/>
    <property type="match status" value="1"/>
</dbReference>
<dbReference type="AlphaFoldDB" id="A0A1G2MR27"/>
<dbReference type="GO" id="GO:0004519">
    <property type="term" value="F:endonuclease activity"/>
    <property type="evidence" value="ECO:0007669"/>
    <property type="project" value="InterPro"/>
</dbReference>
<dbReference type="InterPro" id="IPR004860">
    <property type="entry name" value="LAGLIDADG_dom"/>
</dbReference>
<accession>A0A1G2MR27</accession>
<evidence type="ECO:0000259" key="1">
    <source>
        <dbReference type="Pfam" id="PF14528"/>
    </source>
</evidence>
<dbReference type="EMBL" id="MHRQ01000025">
    <property type="protein sequence ID" value="OHA26194.1"/>
    <property type="molecule type" value="Genomic_DNA"/>
</dbReference>
<dbReference type="Gene3D" id="3.10.28.10">
    <property type="entry name" value="Homing endonucleases"/>
    <property type="match status" value="1"/>
</dbReference>
<dbReference type="InterPro" id="IPR027434">
    <property type="entry name" value="Homing_endonucl"/>
</dbReference>
<gene>
    <name evidence="2" type="ORF">A3C06_03665</name>
</gene>
<organism evidence="2 3">
    <name type="scientific">Candidatus Taylorbacteria bacterium RIFCSPHIGHO2_02_FULL_46_13</name>
    <dbReference type="NCBI Taxonomy" id="1802312"/>
    <lineage>
        <taxon>Bacteria</taxon>
        <taxon>Candidatus Tayloriibacteriota</taxon>
    </lineage>
</organism>
<evidence type="ECO:0000313" key="3">
    <source>
        <dbReference type="Proteomes" id="UP000177565"/>
    </source>
</evidence>